<reference evidence="2" key="1">
    <citation type="journal article" date="2017" name="Genome Biol.">
        <title>Comparative genomics reveals high biological diversity and specific adaptations in the industrially and medically important fungal genus Aspergillus.</title>
        <authorList>
            <person name="de Vries R.P."/>
            <person name="Riley R."/>
            <person name="Wiebenga A."/>
            <person name="Aguilar-Osorio G."/>
            <person name="Amillis S."/>
            <person name="Uchima C.A."/>
            <person name="Anderluh G."/>
            <person name="Asadollahi M."/>
            <person name="Askin M."/>
            <person name="Barry K."/>
            <person name="Battaglia E."/>
            <person name="Bayram O."/>
            <person name="Benocci T."/>
            <person name="Braus-Stromeyer S.A."/>
            <person name="Caldana C."/>
            <person name="Canovas D."/>
            <person name="Cerqueira G.C."/>
            <person name="Chen F."/>
            <person name="Chen W."/>
            <person name="Choi C."/>
            <person name="Clum A."/>
            <person name="Dos Santos R.A."/>
            <person name="Damasio A.R."/>
            <person name="Diallinas G."/>
            <person name="Emri T."/>
            <person name="Fekete E."/>
            <person name="Flipphi M."/>
            <person name="Freyberg S."/>
            <person name="Gallo A."/>
            <person name="Gournas C."/>
            <person name="Habgood R."/>
            <person name="Hainaut M."/>
            <person name="Harispe M.L."/>
            <person name="Henrissat B."/>
            <person name="Hilden K.S."/>
            <person name="Hope R."/>
            <person name="Hossain A."/>
            <person name="Karabika E."/>
            <person name="Karaffa L."/>
            <person name="Karanyi Z."/>
            <person name="Krasevec N."/>
            <person name="Kuo A."/>
            <person name="Kusch H."/>
            <person name="LaButti K."/>
            <person name="Lagendijk E.L."/>
            <person name="Lapidus A."/>
            <person name="Levasseur A."/>
            <person name="Lindquist E."/>
            <person name="Lipzen A."/>
            <person name="Logrieco A.F."/>
            <person name="MacCabe A."/>
            <person name="Maekelae M.R."/>
            <person name="Malavazi I."/>
            <person name="Melin P."/>
            <person name="Meyer V."/>
            <person name="Mielnichuk N."/>
            <person name="Miskei M."/>
            <person name="Molnar A.P."/>
            <person name="Mule G."/>
            <person name="Ngan C.Y."/>
            <person name="Orejas M."/>
            <person name="Orosz E."/>
            <person name="Ouedraogo J.P."/>
            <person name="Overkamp K.M."/>
            <person name="Park H.-S."/>
            <person name="Perrone G."/>
            <person name="Piumi F."/>
            <person name="Punt P.J."/>
            <person name="Ram A.F."/>
            <person name="Ramon A."/>
            <person name="Rauscher S."/>
            <person name="Record E."/>
            <person name="Riano-Pachon D.M."/>
            <person name="Robert V."/>
            <person name="Roehrig J."/>
            <person name="Ruller R."/>
            <person name="Salamov A."/>
            <person name="Salih N.S."/>
            <person name="Samson R.A."/>
            <person name="Sandor E."/>
            <person name="Sanguinetti M."/>
            <person name="Schuetze T."/>
            <person name="Sepcic K."/>
            <person name="Shelest E."/>
            <person name="Sherlock G."/>
            <person name="Sophianopoulou V."/>
            <person name="Squina F.M."/>
            <person name="Sun H."/>
            <person name="Susca A."/>
            <person name="Todd R.B."/>
            <person name="Tsang A."/>
            <person name="Unkles S.E."/>
            <person name="van de Wiele N."/>
            <person name="van Rossen-Uffink D."/>
            <person name="Oliveira J.V."/>
            <person name="Vesth T.C."/>
            <person name="Visser J."/>
            <person name="Yu J.-H."/>
            <person name="Zhou M."/>
            <person name="Andersen M.R."/>
            <person name="Archer D.B."/>
            <person name="Baker S.E."/>
            <person name="Benoit I."/>
            <person name="Brakhage A.A."/>
            <person name="Braus G.H."/>
            <person name="Fischer R."/>
            <person name="Frisvad J.C."/>
            <person name="Goldman G.H."/>
            <person name="Houbraken J."/>
            <person name="Oakley B."/>
            <person name="Pocsi I."/>
            <person name="Scazzocchio C."/>
            <person name="Seiboth B."/>
            <person name="vanKuyk P.A."/>
            <person name="Wortman J."/>
            <person name="Dyer P.S."/>
            <person name="Grigoriev I.V."/>
        </authorList>
    </citation>
    <scope>NUCLEOTIDE SEQUENCE [LARGE SCALE GENOMIC DNA]</scope>
    <source>
        <strain evidence="2">DTO 134E9</strain>
    </source>
</reference>
<evidence type="ECO:0000313" key="1">
    <source>
        <dbReference type="EMBL" id="OJJ36412.1"/>
    </source>
</evidence>
<dbReference type="GeneID" id="63748632"/>
<dbReference type="RefSeq" id="XP_040690088.1">
    <property type="nucleotide sequence ID" value="XM_040832784.1"/>
</dbReference>
<dbReference type="OrthoDB" id="5428055at2759"/>
<keyword evidence="2" id="KW-1185">Reference proteome</keyword>
<dbReference type="VEuPathDB" id="FungiDB:ASPWEDRAFT_25888"/>
<protein>
    <submittedName>
        <fullName evidence="1">Uncharacterized protein</fullName>
    </submittedName>
</protein>
<dbReference type="AlphaFoldDB" id="A0A1L9RNC4"/>
<evidence type="ECO:0000313" key="2">
    <source>
        <dbReference type="Proteomes" id="UP000184383"/>
    </source>
</evidence>
<accession>A0A1L9RNC4</accession>
<gene>
    <name evidence="1" type="ORF">ASPWEDRAFT_25888</name>
</gene>
<sequence length="446" mass="50322">MALSVLGAEQYTHAQRATALKLFRNCPHVGRLLGGVSVELVDGIQLPENEVIDLNVHGIESGYAGCDTPQKLWGSLSFKIPYSIRSAQESHPAWCWSIKLYGLGSSKTPMFPLTPRQDYGRFPVSSDIVIYRSSTVVALSFDQHQRDRDGGPWRVLVLAVGKYYRKRTKISLRASGTNSACEAFLLMFLNGLTDSRRKMRAIYEQIMETTKPKESILFDEAIQDDLLFEDSTFSLSKIYFWALKTIEILNGSIEALLEKWEAYKQFPLLQHDSGSEGAAEADNFMSSLPEELRQVVHLIEEEMEKFREMIRLNERRRNEIRMQLQEVFSASSAREARTAVIQGRYVRTLTSSIFSMSVLPSSADLNTLATAMPAVCVPVYICALVLTGDLDITKIKCVMTSALRYFDWMKSMSEVKIAEVSYICDSSIITDIWPVSQSSWHPTLDG</sequence>
<name>A0A1L9RNC4_ASPWE</name>
<proteinExistence type="predicted"/>
<organism evidence="1 2">
    <name type="scientific">Aspergillus wentii DTO 134E9</name>
    <dbReference type="NCBI Taxonomy" id="1073089"/>
    <lineage>
        <taxon>Eukaryota</taxon>
        <taxon>Fungi</taxon>
        <taxon>Dikarya</taxon>
        <taxon>Ascomycota</taxon>
        <taxon>Pezizomycotina</taxon>
        <taxon>Eurotiomycetes</taxon>
        <taxon>Eurotiomycetidae</taxon>
        <taxon>Eurotiales</taxon>
        <taxon>Aspergillaceae</taxon>
        <taxon>Aspergillus</taxon>
        <taxon>Aspergillus subgen. Cremei</taxon>
    </lineage>
</organism>
<dbReference type="Proteomes" id="UP000184383">
    <property type="component" value="Unassembled WGS sequence"/>
</dbReference>
<dbReference type="EMBL" id="KV878211">
    <property type="protein sequence ID" value="OJJ36412.1"/>
    <property type="molecule type" value="Genomic_DNA"/>
</dbReference>